<keyword evidence="11 12" id="KW-0804">Transcription</keyword>
<dbReference type="Gene3D" id="3.90.580.10">
    <property type="entry name" value="Zinc finger, CHC2-type domain"/>
    <property type="match status" value="1"/>
</dbReference>
<dbReference type="InterPro" id="IPR037068">
    <property type="entry name" value="DNA_primase_core_N_sf"/>
</dbReference>
<comment type="cofactor">
    <cofactor evidence="12 13 14">
        <name>Zn(2+)</name>
        <dbReference type="ChEBI" id="CHEBI:29105"/>
    </cofactor>
    <text evidence="12 13 14">Binds 1 zinc ion per monomer.</text>
</comment>
<dbReference type="InterPro" id="IPR030846">
    <property type="entry name" value="DnaG_bac"/>
</dbReference>
<name>Q1MR04_LAWIP</name>
<proteinExistence type="inferred from homology"/>
<keyword evidence="1 12" id="KW-0240">DNA-directed RNA polymerase</keyword>
<comment type="domain">
    <text evidence="12">Contains an N-terminal zinc-binding domain, a central core domain that contains the primase activity, and a C-terminal DnaB-binding domain.</text>
</comment>
<dbReference type="FunFam" id="3.90.580.10:FF:000001">
    <property type="entry name" value="DNA primase"/>
    <property type="match status" value="1"/>
</dbReference>
<dbReference type="InterPro" id="IPR050219">
    <property type="entry name" value="DnaG_primase"/>
</dbReference>
<dbReference type="GO" id="GO:0005737">
    <property type="term" value="C:cytoplasm"/>
    <property type="evidence" value="ECO:0007669"/>
    <property type="project" value="TreeGrafter"/>
</dbReference>
<dbReference type="CDD" id="cd03364">
    <property type="entry name" value="TOPRIM_DnaG_primases"/>
    <property type="match status" value="1"/>
</dbReference>
<dbReference type="GO" id="GO:0008270">
    <property type="term" value="F:zinc ion binding"/>
    <property type="evidence" value="ECO:0007669"/>
    <property type="project" value="UniProtKB-UniRule"/>
</dbReference>
<evidence type="ECO:0000256" key="5">
    <source>
        <dbReference type="ARBA" id="ARBA00022705"/>
    </source>
</evidence>
<dbReference type="SMART" id="SM00493">
    <property type="entry name" value="TOPRIM"/>
    <property type="match status" value="1"/>
</dbReference>
<dbReference type="PANTHER" id="PTHR30313">
    <property type="entry name" value="DNA PRIMASE"/>
    <property type="match status" value="1"/>
</dbReference>
<evidence type="ECO:0000256" key="9">
    <source>
        <dbReference type="ARBA" id="ARBA00022842"/>
    </source>
</evidence>
<evidence type="ECO:0000256" key="11">
    <source>
        <dbReference type="ARBA" id="ARBA00023163"/>
    </source>
</evidence>
<protein>
    <recommendedName>
        <fullName evidence="12 13">DNA primase</fullName>
        <ecNumber evidence="12">2.7.7.101</ecNumber>
    </recommendedName>
</protein>
<dbReference type="InterPro" id="IPR036977">
    <property type="entry name" value="DNA_primase_Znf_CHC2"/>
</dbReference>
<dbReference type="GO" id="GO:0003677">
    <property type="term" value="F:DNA binding"/>
    <property type="evidence" value="ECO:0007669"/>
    <property type="project" value="UniProtKB-KW"/>
</dbReference>
<evidence type="ECO:0000256" key="10">
    <source>
        <dbReference type="ARBA" id="ARBA00023125"/>
    </source>
</evidence>
<dbReference type="PROSITE" id="PS50880">
    <property type="entry name" value="TOPRIM"/>
    <property type="match status" value="1"/>
</dbReference>
<dbReference type="Proteomes" id="UP000002430">
    <property type="component" value="Chromosome"/>
</dbReference>
<evidence type="ECO:0000256" key="4">
    <source>
        <dbReference type="ARBA" id="ARBA00022695"/>
    </source>
</evidence>
<dbReference type="SMART" id="SM00400">
    <property type="entry name" value="ZnF_CHCC"/>
    <property type="match status" value="1"/>
</dbReference>
<dbReference type="Pfam" id="PF13155">
    <property type="entry name" value="Toprim_2"/>
    <property type="match status" value="1"/>
</dbReference>
<keyword evidence="9" id="KW-0460">Magnesium</keyword>
<dbReference type="GO" id="GO:0006269">
    <property type="term" value="P:DNA replication, synthesis of primer"/>
    <property type="evidence" value="ECO:0007669"/>
    <property type="project" value="UniProtKB-UniRule"/>
</dbReference>
<dbReference type="STRING" id="363253.LI0518"/>
<dbReference type="InterPro" id="IPR013264">
    <property type="entry name" value="DNAG_N"/>
</dbReference>
<keyword evidence="8 12" id="KW-0862">Zinc</keyword>
<dbReference type="SUPFAM" id="SSF57783">
    <property type="entry name" value="Zinc beta-ribbon"/>
    <property type="match status" value="1"/>
</dbReference>
<keyword evidence="2 12" id="KW-0639">Primosome</keyword>
<reference evidence="16 17" key="1">
    <citation type="submission" date="2005-11" db="EMBL/GenBank/DDBJ databases">
        <title>The complete genome sequence of Lawsonia intracellularis: the causative agent of proliferative enteropathy.</title>
        <authorList>
            <person name="Kaur K."/>
            <person name="Zhang Q."/>
            <person name="Beckler D."/>
            <person name="Munir S."/>
            <person name="Li L."/>
            <person name="Kinsley K."/>
            <person name="Herron L."/>
            <person name="Peterson A."/>
            <person name="May B."/>
            <person name="Singh S."/>
            <person name="Gebhart C."/>
            <person name="Kapur V."/>
        </authorList>
    </citation>
    <scope>NUCLEOTIDE SEQUENCE [LARGE SCALE GENOMIC DNA]</scope>
    <source>
        <strain evidence="16 17">PHE/MN1-00</strain>
    </source>
</reference>
<evidence type="ECO:0000313" key="16">
    <source>
        <dbReference type="EMBL" id="CAJ54572.1"/>
    </source>
</evidence>
<evidence type="ECO:0000256" key="13">
    <source>
        <dbReference type="PIRNR" id="PIRNR002811"/>
    </source>
</evidence>
<dbReference type="EC" id="2.7.7.101" evidence="12"/>
<dbReference type="SUPFAM" id="SSF56731">
    <property type="entry name" value="DNA primase core"/>
    <property type="match status" value="1"/>
</dbReference>
<comment type="similarity">
    <text evidence="12 13">Belongs to the DnaG primase family.</text>
</comment>
<dbReference type="AlphaFoldDB" id="Q1MR04"/>
<dbReference type="Gene3D" id="3.90.980.10">
    <property type="entry name" value="DNA primase, catalytic core, N-terminal domain"/>
    <property type="match status" value="1"/>
</dbReference>
<dbReference type="NCBIfam" id="TIGR01391">
    <property type="entry name" value="dnaG"/>
    <property type="match status" value="1"/>
</dbReference>
<dbReference type="OrthoDB" id="9803773at2"/>
<evidence type="ECO:0000256" key="8">
    <source>
        <dbReference type="ARBA" id="ARBA00022833"/>
    </source>
</evidence>
<dbReference type="KEGG" id="lip:LI0518"/>
<dbReference type="PIRSF" id="PIRSF002811">
    <property type="entry name" value="DnaG"/>
    <property type="match status" value="1"/>
</dbReference>
<evidence type="ECO:0000256" key="1">
    <source>
        <dbReference type="ARBA" id="ARBA00022478"/>
    </source>
</evidence>
<dbReference type="eggNOG" id="COG0358">
    <property type="taxonomic scope" value="Bacteria"/>
</dbReference>
<accession>Q1MR04</accession>
<dbReference type="InterPro" id="IPR006171">
    <property type="entry name" value="TOPRIM_dom"/>
</dbReference>
<dbReference type="EMBL" id="AM180252">
    <property type="protein sequence ID" value="CAJ54572.1"/>
    <property type="molecule type" value="Genomic_DNA"/>
</dbReference>
<feature type="domain" description="Toprim" evidence="15">
    <location>
        <begin position="260"/>
        <end position="341"/>
    </location>
</feature>
<gene>
    <name evidence="12 16" type="primary">dnaG</name>
    <name evidence="16" type="ordered locus">LI0518</name>
</gene>
<dbReference type="GO" id="GO:1990077">
    <property type="term" value="C:primosome complex"/>
    <property type="evidence" value="ECO:0007669"/>
    <property type="project" value="UniProtKB-KW"/>
</dbReference>
<dbReference type="RefSeq" id="WP_011526602.1">
    <property type="nucleotide sequence ID" value="NC_008011.1"/>
</dbReference>
<dbReference type="InterPro" id="IPR034151">
    <property type="entry name" value="TOPRIM_DnaG_bac"/>
</dbReference>
<comment type="function">
    <text evidence="12 13">RNA polymerase that catalyzes the synthesis of short RNA molecules used as primers for DNA polymerase during DNA replication.</text>
</comment>
<keyword evidence="7 12" id="KW-0863">Zinc-finger</keyword>
<dbReference type="Pfam" id="PF08275">
    <property type="entry name" value="DNAG_N"/>
    <property type="match status" value="1"/>
</dbReference>
<evidence type="ECO:0000259" key="15">
    <source>
        <dbReference type="PROSITE" id="PS50880"/>
    </source>
</evidence>
<dbReference type="Gene3D" id="3.40.1360.10">
    <property type="match status" value="1"/>
</dbReference>
<keyword evidence="10 12" id="KW-0238">DNA-binding</keyword>
<dbReference type="GO" id="GO:0003899">
    <property type="term" value="F:DNA-directed RNA polymerase activity"/>
    <property type="evidence" value="ECO:0007669"/>
    <property type="project" value="UniProtKB-UniRule"/>
</dbReference>
<dbReference type="InterPro" id="IPR002694">
    <property type="entry name" value="Znf_CHC2"/>
</dbReference>
<sequence length="576" mass="65242">MSQKNVQAIQEIKSRLNIVDIVRQYVKLHRNGSRWVAPCPFHQETKPSFSVSEEDGFFYCFGCQASGDIFTFYSQINGLSFRETLEQLAEEAGVILTRFSTFGNESQKVHTNRRQLLKIYEFTTTHFVNNLHSEIGKECREYMKKRGISDEISQYFRLGWSSSDWDTLVRALKRAGFHEQFGVEAALVGIASNGKFYDRFRGRLMFPISSLSGNIIAFGGRIIGDEDTAKYINSSDSLLYKKGDQLYGLQQARQSISSGKSILITEGYMDVITLHQYGYTNAVGVLGTALTSEQVKRISGFTSNIEILFDGDAPGRKAALRACEMFLTKGLNCKVVLFPEGEDIDSVIKNYGKEFFEKLKNDASEGLQFCIQSLKTRAPRDVIDWVKNFLKQVELPEIVSRFTSILSTGLGLAESELREYVADIKHSIKKKVTQSAAISHSLVQTTPRDKQILMFLVRYPHMLDKLKEQGAHLVLNTTWAKELWGKVEEYSEDNIMQYLNSQEKTFWVQCRTGDVPPLDNEEGEFEAIQTMLEALHMTVQSASVSAALKLGKTSSFEADLKYLRALQETLERTHGE</sequence>
<keyword evidence="3 12" id="KW-0808">Transferase</keyword>
<dbReference type="PANTHER" id="PTHR30313:SF2">
    <property type="entry name" value="DNA PRIMASE"/>
    <property type="match status" value="1"/>
</dbReference>
<comment type="subunit">
    <text evidence="12">Monomer. Interacts with DnaB.</text>
</comment>
<keyword evidence="5 12" id="KW-0235">DNA replication</keyword>
<dbReference type="HAMAP" id="MF_00974">
    <property type="entry name" value="DNA_primase_DnaG"/>
    <property type="match status" value="1"/>
</dbReference>
<evidence type="ECO:0000256" key="12">
    <source>
        <dbReference type="HAMAP-Rule" id="MF_00974"/>
    </source>
</evidence>
<comment type="catalytic activity">
    <reaction evidence="12">
        <text>ssDNA + n NTP = ssDNA/pppN(pN)n-1 hybrid + (n-1) diphosphate.</text>
        <dbReference type="EC" id="2.7.7.101"/>
    </reaction>
</comment>
<evidence type="ECO:0000256" key="3">
    <source>
        <dbReference type="ARBA" id="ARBA00022679"/>
    </source>
</evidence>
<dbReference type="Pfam" id="PF01807">
    <property type="entry name" value="Zn_ribbon_DnaG"/>
    <property type="match status" value="1"/>
</dbReference>
<evidence type="ECO:0000256" key="14">
    <source>
        <dbReference type="PIRSR" id="PIRSR002811-1"/>
    </source>
</evidence>
<evidence type="ECO:0000256" key="2">
    <source>
        <dbReference type="ARBA" id="ARBA00022515"/>
    </source>
</evidence>
<evidence type="ECO:0000256" key="6">
    <source>
        <dbReference type="ARBA" id="ARBA00022723"/>
    </source>
</evidence>
<keyword evidence="17" id="KW-1185">Reference proteome</keyword>
<keyword evidence="4 12" id="KW-0548">Nucleotidyltransferase</keyword>
<evidence type="ECO:0000313" key="17">
    <source>
        <dbReference type="Proteomes" id="UP000002430"/>
    </source>
</evidence>
<organism evidence="16 17">
    <name type="scientific">Lawsonia intracellularis (strain PHE/MN1-00)</name>
    <dbReference type="NCBI Taxonomy" id="363253"/>
    <lineage>
        <taxon>Bacteria</taxon>
        <taxon>Pseudomonadati</taxon>
        <taxon>Thermodesulfobacteriota</taxon>
        <taxon>Desulfovibrionia</taxon>
        <taxon>Desulfovibrionales</taxon>
        <taxon>Desulfovibrionaceae</taxon>
        <taxon>Lawsonia</taxon>
    </lineage>
</organism>
<feature type="zinc finger region" description="CHC2-type" evidence="12 14">
    <location>
        <begin position="39"/>
        <end position="63"/>
    </location>
</feature>
<keyword evidence="6 12" id="KW-0479">Metal-binding</keyword>
<dbReference type="InterPro" id="IPR006295">
    <property type="entry name" value="DNA_primase_DnaG"/>
</dbReference>
<dbReference type="HOGENOM" id="CLU_013501_3_1_7"/>
<evidence type="ECO:0000256" key="7">
    <source>
        <dbReference type="ARBA" id="ARBA00022771"/>
    </source>
</evidence>
<dbReference type="GO" id="GO:0000428">
    <property type="term" value="C:DNA-directed RNA polymerase complex"/>
    <property type="evidence" value="ECO:0007669"/>
    <property type="project" value="UniProtKB-KW"/>
</dbReference>